<dbReference type="RefSeq" id="WP_254844661.1">
    <property type="nucleotide sequence ID" value="NZ_JBBEST010000009.1"/>
</dbReference>
<reference evidence="8 9" key="1">
    <citation type="journal article" date="2024" name="Infect. Genet. Evol.">
        <title>Characteristics and comparative genome analysis of Yersinia enterocolitica and related species associated with human infections in Switzerland 2019-2023.</title>
        <authorList>
            <person name="Stevens M.J.A."/>
            <person name="Horlbog J.A."/>
            <person name="Diethelm A."/>
            <person name="Stephan R."/>
            <person name="Nuesch-Inderbinen M."/>
        </authorList>
    </citation>
    <scope>NUCLEOTIDE SEQUENCE [LARGE SCALE GENOMIC DNA]</scope>
    <source>
        <strain evidence="8 9">N20-0302</strain>
    </source>
</reference>
<keyword evidence="2" id="KW-0963">Cytoplasm</keyword>
<evidence type="ECO:0000256" key="2">
    <source>
        <dbReference type="ARBA" id="ARBA00022490"/>
    </source>
</evidence>
<keyword evidence="8" id="KW-0282">Flagellum</keyword>
<accession>A0ABW9F1H1</accession>
<sequence length="112" mass="13092">MDNSLSEDYENIYELNLNLLEMARQGKWEEFIELAEIYIVTLHDVIERQPADMMQDEKKSLKIILTNLLENEGEITKTLKNRLDVLQKEISSLHLGKKCNKAYSSQFTSAFH</sequence>
<dbReference type="Pfam" id="PF05400">
    <property type="entry name" value="FliT"/>
    <property type="match status" value="1"/>
</dbReference>
<comment type="subcellular location">
    <subcellularLocation>
        <location evidence="1">Cytoplasm</location>
        <location evidence="1">Cytosol</location>
    </subcellularLocation>
</comment>
<gene>
    <name evidence="8" type="ORF">WFP14_16700</name>
</gene>
<keyword evidence="3" id="KW-1005">Bacterial flagellum biogenesis</keyword>
<dbReference type="EMBL" id="JBBEST010000009">
    <property type="protein sequence ID" value="MFM1348190.1"/>
    <property type="molecule type" value="Genomic_DNA"/>
</dbReference>
<keyword evidence="8" id="KW-0969">Cilium</keyword>
<proteinExistence type="predicted"/>
<evidence type="ECO:0000256" key="5">
    <source>
        <dbReference type="ARBA" id="ARBA00023163"/>
    </source>
</evidence>
<evidence type="ECO:0000313" key="9">
    <source>
        <dbReference type="Proteomes" id="UP001629523"/>
    </source>
</evidence>
<protein>
    <recommendedName>
        <fullName evidence="7">Flagellar protein FliT</fullName>
    </recommendedName>
</protein>
<evidence type="ECO:0000256" key="1">
    <source>
        <dbReference type="ARBA" id="ARBA00004514"/>
    </source>
</evidence>
<keyword evidence="6" id="KW-0143">Chaperone</keyword>
<dbReference type="Proteomes" id="UP001629523">
    <property type="component" value="Unassembled WGS sequence"/>
</dbReference>
<dbReference type="Gene3D" id="1.20.58.380">
    <property type="entry name" value="Flagellar protein flit"/>
    <property type="match status" value="1"/>
</dbReference>
<evidence type="ECO:0000256" key="6">
    <source>
        <dbReference type="ARBA" id="ARBA00023186"/>
    </source>
</evidence>
<organism evidence="8 9">
    <name type="scientific">Yersinia proxima</name>
    <dbReference type="NCBI Taxonomy" id="2890316"/>
    <lineage>
        <taxon>Bacteria</taxon>
        <taxon>Pseudomonadati</taxon>
        <taxon>Pseudomonadota</taxon>
        <taxon>Gammaproteobacteria</taxon>
        <taxon>Enterobacterales</taxon>
        <taxon>Yersiniaceae</taxon>
        <taxon>Yersinia</taxon>
    </lineage>
</organism>
<keyword evidence="5" id="KW-0804">Transcription</keyword>
<keyword evidence="9" id="KW-1185">Reference proteome</keyword>
<comment type="caution">
    <text evidence="8">The sequence shown here is derived from an EMBL/GenBank/DDBJ whole genome shotgun (WGS) entry which is preliminary data.</text>
</comment>
<evidence type="ECO:0000313" key="8">
    <source>
        <dbReference type="EMBL" id="MFM1348190.1"/>
    </source>
</evidence>
<dbReference type="InterPro" id="IPR008622">
    <property type="entry name" value="FliT"/>
</dbReference>
<keyword evidence="4" id="KW-0805">Transcription regulation</keyword>
<evidence type="ECO:0000256" key="7">
    <source>
        <dbReference type="ARBA" id="ARBA00093797"/>
    </source>
</evidence>
<keyword evidence="8" id="KW-0966">Cell projection</keyword>
<name>A0ABW9F1H1_9GAMM</name>
<evidence type="ECO:0000256" key="3">
    <source>
        <dbReference type="ARBA" id="ARBA00022795"/>
    </source>
</evidence>
<evidence type="ECO:0000256" key="4">
    <source>
        <dbReference type="ARBA" id="ARBA00023015"/>
    </source>
</evidence>